<evidence type="ECO:0000256" key="5">
    <source>
        <dbReference type="SAM" id="MobiDB-lite"/>
    </source>
</evidence>
<comment type="subunit">
    <text evidence="2 4">Monomer.</text>
</comment>
<evidence type="ECO:0000313" key="8">
    <source>
        <dbReference type="Proteomes" id="UP001152876"/>
    </source>
</evidence>
<evidence type="ECO:0000256" key="2">
    <source>
        <dbReference type="ARBA" id="ARBA00011245"/>
    </source>
</evidence>
<proteinExistence type="inferred from homology"/>
<dbReference type="PANTHER" id="PTHR43222">
    <property type="entry name" value="NUDIX HYDROLASE 23"/>
    <property type="match status" value="1"/>
</dbReference>
<organism evidence="7 8">
    <name type="scientific">Hydrogenophaga taeniospiralis CCUG 15921</name>
    <dbReference type="NCBI Taxonomy" id="1281780"/>
    <lineage>
        <taxon>Bacteria</taxon>
        <taxon>Pseudomonadati</taxon>
        <taxon>Pseudomonadota</taxon>
        <taxon>Betaproteobacteria</taxon>
        <taxon>Burkholderiales</taxon>
        <taxon>Comamonadaceae</taxon>
        <taxon>Hydrogenophaga</taxon>
    </lineage>
</organism>
<feature type="region of interest" description="Disordered" evidence="5">
    <location>
        <begin position="153"/>
        <end position="172"/>
    </location>
</feature>
<evidence type="ECO:0000313" key="7">
    <source>
        <dbReference type="EMBL" id="MDG5975375.1"/>
    </source>
</evidence>
<sequence>MNTRWKPSVTVAAIIEREGRYLLVEEHTPEGLRLNNPAGHLDPGESPTEGVARETLEETAHHFTPTALVGVYLSRFQRASTGEDITYLRFAYCGELGDFDAQRHLDTGIVRTLWMTPDEIRASAGRHRSPLVLRCVEDHLAGQRYPMELVHTEPSVNAPGGVDPLPRATPSI</sequence>
<dbReference type="PROSITE" id="PS51462">
    <property type="entry name" value="NUDIX"/>
    <property type="match status" value="1"/>
</dbReference>
<dbReference type="GO" id="GO:0017111">
    <property type="term" value="F:ribonucleoside triphosphate phosphatase activity"/>
    <property type="evidence" value="ECO:0007669"/>
    <property type="project" value="InterPro"/>
</dbReference>
<dbReference type="OrthoDB" id="8594221at2"/>
<dbReference type="PANTHER" id="PTHR43222:SF11">
    <property type="entry name" value="PHOSPHATASE NUDJ"/>
    <property type="match status" value="1"/>
</dbReference>
<dbReference type="SUPFAM" id="SSF55811">
    <property type="entry name" value="Nudix"/>
    <property type="match status" value="1"/>
</dbReference>
<keyword evidence="4" id="KW-0378">Hydrolase</keyword>
<dbReference type="Gene3D" id="3.90.79.10">
    <property type="entry name" value="Nucleoside Triphosphate Pyrophosphohydrolase"/>
    <property type="match status" value="1"/>
</dbReference>
<evidence type="ECO:0000256" key="4">
    <source>
        <dbReference type="RuleBase" id="RU364043"/>
    </source>
</evidence>
<comment type="similarity">
    <text evidence="1 4">Belongs to the Nudix hydrolase family. NudJ subfamily.</text>
</comment>
<comment type="caution">
    <text evidence="7">The sequence shown here is derived from an EMBL/GenBank/DDBJ whole genome shotgun (WGS) entry which is preliminary data.</text>
</comment>
<keyword evidence="4" id="KW-0460">Magnesium</keyword>
<dbReference type="InterPro" id="IPR015797">
    <property type="entry name" value="NUDIX_hydrolase-like_dom_sf"/>
</dbReference>
<dbReference type="GO" id="GO:0004787">
    <property type="term" value="F:thiamine diphosphate phosphatase activity"/>
    <property type="evidence" value="ECO:0007669"/>
    <property type="project" value="InterPro"/>
</dbReference>
<dbReference type="GO" id="GO:0017110">
    <property type="term" value="F:nucleoside diphosphate phosphatase activity"/>
    <property type="evidence" value="ECO:0007669"/>
    <property type="project" value="InterPro"/>
</dbReference>
<evidence type="ECO:0000256" key="1">
    <source>
        <dbReference type="ARBA" id="ARBA00007608"/>
    </source>
</evidence>
<dbReference type="CDD" id="cd03675">
    <property type="entry name" value="NUDIX_Hydrolase"/>
    <property type="match status" value="1"/>
</dbReference>
<dbReference type="RefSeq" id="WP_068167688.1">
    <property type="nucleotide sequence ID" value="NZ_AOGK01000006.1"/>
</dbReference>
<evidence type="ECO:0000259" key="6">
    <source>
        <dbReference type="PROSITE" id="PS51462"/>
    </source>
</evidence>
<keyword evidence="8" id="KW-1185">Reference proteome</keyword>
<dbReference type="AlphaFoldDB" id="A0A9X4NVT3"/>
<dbReference type="InterPro" id="IPR033713">
    <property type="entry name" value="NudJ"/>
</dbReference>
<accession>A0A9X4NVT3</accession>
<dbReference type="EC" id="3.6.1.-" evidence="4"/>
<protein>
    <recommendedName>
        <fullName evidence="3 4">Phosphatase NudJ</fullName>
        <ecNumber evidence="4">3.6.1.-</ecNumber>
    </recommendedName>
</protein>
<evidence type="ECO:0000256" key="3">
    <source>
        <dbReference type="ARBA" id="ARBA00015552"/>
    </source>
</evidence>
<reference evidence="7" key="1">
    <citation type="submission" date="2013-01" db="EMBL/GenBank/DDBJ databases">
        <title>Genome draft of Hydrogenophaga taeniospiralis 2K1.</title>
        <authorList>
            <person name="Gomila M."/>
            <person name="Lalucat J."/>
        </authorList>
    </citation>
    <scope>NUCLEOTIDE SEQUENCE</scope>
    <source>
        <strain evidence="7">CCUG 15921</strain>
    </source>
</reference>
<comment type="cofactor">
    <cofactor evidence="4">
        <name>Mg(2+)</name>
        <dbReference type="ChEBI" id="CHEBI:18420"/>
    </cofactor>
</comment>
<name>A0A9X4NVT3_9BURK</name>
<feature type="domain" description="Nudix hydrolase" evidence="6">
    <location>
        <begin position="4"/>
        <end position="137"/>
    </location>
</feature>
<dbReference type="Proteomes" id="UP001152876">
    <property type="component" value="Unassembled WGS sequence"/>
</dbReference>
<dbReference type="Pfam" id="PF00293">
    <property type="entry name" value="NUDIX"/>
    <property type="match status" value="1"/>
</dbReference>
<dbReference type="EMBL" id="AOGK01000006">
    <property type="protein sequence ID" value="MDG5975375.1"/>
    <property type="molecule type" value="Genomic_DNA"/>
</dbReference>
<dbReference type="InterPro" id="IPR000086">
    <property type="entry name" value="NUDIX_hydrolase_dom"/>
</dbReference>
<gene>
    <name evidence="4" type="primary">nudJ</name>
    <name evidence="7" type="ORF">H010_08956</name>
</gene>